<evidence type="ECO:0000313" key="1">
    <source>
        <dbReference type="EMBL" id="EYD71537.1"/>
    </source>
</evidence>
<keyword evidence="2" id="KW-1185">Reference proteome</keyword>
<evidence type="ECO:0000313" key="2">
    <source>
        <dbReference type="Proteomes" id="UP000019666"/>
    </source>
</evidence>
<dbReference type="InterPro" id="IPR027417">
    <property type="entry name" value="P-loop_NTPase"/>
</dbReference>
<organism evidence="1 2">
    <name type="scientific">Rubellimicrobium mesophilum DSM 19309</name>
    <dbReference type="NCBI Taxonomy" id="442562"/>
    <lineage>
        <taxon>Bacteria</taxon>
        <taxon>Pseudomonadati</taxon>
        <taxon>Pseudomonadota</taxon>
        <taxon>Alphaproteobacteria</taxon>
        <taxon>Rhodobacterales</taxon>
        <taxon>Roseobacteraceae</taxon>
        <taxon>Rubellimicrobium</taxon>
    </lineage>
</organism>
<dbReference type="Gene3D" id="3.40.50.300">
    <property type="entry name" value="P-loop containing nucleotide triphosphate hydrolases"/>
    <property type="match status" value="1"/>
</dbReference>
<comment type="caution">
    <text evidence="1">The sequence shown here is derived from an EMBL/GenBank/DDBJ whole genome shotgun (WGS) entry which is preliminary data.</text>
</comment>
<name>A0A017HAQ5_9RHOB</name>
<dbReference type="RefSeq" id="WP_037284284.1">
    <property type="nucleotide sequence ID" value="NZ_KK088637.1"/>
</dbReference>
<dbReference type="AlphaFoldDB" id="A0A017HAQ5"/>
<accession>A0A017HAQ5</accession>
<proteinExistence type="predicted"/>
<sequence length="379" mass="42275">MRGQEDARRVVLHLGMHKTGTSSIQAALQGYRDERIEYADLGPANHSLPLQRAFQDRKAARGGKLPIRPDQREAARKALEAAIGGSRRSLILSAEGLSHFDRASVQGVVEFLRPHFDRIETILYVRPPESYARSAFQERTKFSAASFDVARLVPPYRDRVERWAETLGEEPTYVLYDRATLHEGDVVADFAWRLDLDPAWLEARARTHPQNRNASLSAEATAALYLLRRRRGGPPAAHEKERAREKRMIGLLQGFGQRRFDFGREVMDAALAGRAEDIAWIEGRLGRSFPREVLKDPVIFGSEGDVLDYGEAQAPALAAHLEAKGLLRSGAGLSTVELLEALARQPLRAMGLRDRLGQWGRAPATRLRALLGRVAGARR</sequence>
<dbReference type="EMBL" id="AOSK01000136">
    <property type="protein sequence ID" value="EYD71537.1"/>
    <property type="molecule type" value="Genomic_DNA"/>
</dbReference>
<reference evidence="1 2" key="1">
    <citation type="submission" date="2013-02" db="EMBL/GenBank/DDBJ databases">
        <authorList>
            <person name="Fiebig A."/>
            <person name="Goeker M."/>
            <person name="Klenk H.-P.P."/>
        </authorList>
    </citation>
    <scope>NUCLEOTIDE SEQUENCE [LARGE SCALE GENOMIC DNA]</scope>
    <source>
        <strain evidence="1 2">DSM 19309</strain>
    </source>
</reference>
<dbReference type="OrthoDB" id="7540582at2"/>
<protein>
    <submittedName>
        <fullName evidence="1">Uncharacterized protein</fullName>
    </submittedName>
</protein>
<dbReference type="HOGENOM" id="CLU_053852_0_0_5"/>
<dbReference type="SUPFAM" id="SSF52540">
    <property type="entry name" value="P-loop containing nucleoside triphosphate hydrolases"/>
    <property type="match status" value="1"/>
</dbReference>
<gene>
    <name evidence="1" type="ORF">Rumeso_04938</name>
</gene>
<dbReference type="Proteomes" id="UP000019666">
    <property type="component" value="Unassembled WGS sequence"/>
</dbReference>
<dbReference type="STRING" id="442562.Rumeso_04938"/>